<dbReference type="Proteomes" id="UP000176939">
    <property type="component" value="Unassembled WGS sequence"/>
</dbReference>
<gene>
    <name evidence="2" type="ORF">A2Z67_03160</name>
</gene>
<keyword evidence="1" id="KW-1133">Transmembrane helix</keyword>
<organism evidence="2 3">
    <name type="scientific">Candidatus Woesebacteria bacterium RBG_13_36_22</name>
    <dbReference type="NCBI Taxonomy" id="1802478"/>
    <lineage>
        <taxon>Bacteria</taxon>
        <taxon>Candidatus Woeseibacteriota</taxon>
    </lineage>
</organism>
<sequence>MENLIAIDIGQSFFQGSAAQNMTIGSLVSGLLSNAVFFAGFIMFILIIAGGFGIIMSAGNSNPEGAEKGKKVITAAVIGFVIVFSAYWIIKITEKLTGIPILNSGL</sequence>
<feature type="transmembrane region" description="Helical" evidence="1">
    <location>
        <begin position="35"/>
        <end position="60"/>
    </location>
</feature>
<dbReference type="EMBL" id="MGFQ01000019">
    <property type="protein sequence ID" value="OGM09771.1"/>
    <property type="molecule type" value="Genomic_DNA"/>
</dbReference>
<evidence type="ECO:0000313" key="2">
    <source>
        <dbReference type="EMBL" id="OGM09771.1"/>
    </source>
</evidence>
<reference evidence="2 3" key="1">
    <citation type="journal article" date="2016" name="Nat. Commun.">
        <title>Thousands of microbial genomes shed light on interconnected biogeochemical processes in an aquifer system.</title>
        <authorList>
            <person name="Anantharaman K."/>
            <person name="Brown C.T."/>
            <person name="Hug L.A."/>
            <person name="Sharon I."/>
            <person name="Castelle C.J."/>
            <person name="Probst A.J."/>
            <person name="Thomas B.C."/>
            <person name="Singh A."/>
            <person name="Wilkins M.J."/>
            <person name="Karaoz U."/>
            <person name="Brodie E.L."/>
            <person name="Williams K.H."/>
            <person name="Hubbard S.S."/>
            <person name="Banfield J.F."/>
        </authorList>
    </citation>
    <scope>NUCLEOTIDE SEQUENCE [LARGE SCALE GENOMIC DNA]</scope>
</reference>
<keyword evidence="1" id="KW-0812">Transmembrane</keyword>
<evidence type="ECO:0000256" key="1">
    <source>
        <dbReference type="SAM" id="Phobius"/>
    </source>
</evidence>
<protein>
    <recommendedName>
        <fullName evidence="4">DUF4190 domain-containing protein</fullName>
    </recommendedName>
</protein>
<feature type="transmembrane region" description="Helical" evidence="1">
    <location>
        <begin position="72"/>
        <end position="90"/>
    </location>
</feature>
<evidence type="ECO:0008006" key="4">
    <source>
        <dbReference type="Google" id="ProtNLM"/>
    </source>
</evidence>
<comment type="caution">
    <text evidence="2">The sequence shown here is derived from an EMBL/GenBank/DDBJ whole genome shotgun (WGS) entry which is preliminary data.</text>
</comment>
<dbReference type="AlphaFoldDB" id="A0A1F7X462"/>
<keyword evidence="1" id="KW-0472">Membrane</keyword>
<accession>A0A1F7X462</accession>
<evidence type="ECO:0000313" key="3">
    <source>
        <dbReference type="Proteomes" id="UP000176939"/>
    </source>
</evidence>
<proteinExistence type="predicted"/>
<name>A0A1F7X462_9BACT</name>